<organism evidence="1">
    <name type="scientific">Medioppia subpectinata</name>
    <dbReference type="NCBI Taxonomy" id="1979941"/>
    <lineage>
        <taxon>Eukaryota</taxon>
        <taxon>Metazoa</taxon>
        <taxon>Ecdysozoa</taxon>
        <taxon>Arthropoda</taxon>
        <taxon>Chelicerata</taxon>
        <taxon>Arachnida</taxon>
        <taxon>Acari</taxon>
        <taxon>Acariformes</taxon>
        <taxon>Sarcoptiformes</taxon>
        <taxon>Oribatida</taxon>
        <taxon>Brachypylina</taxon>
        <taxon>Oppioidea</taxon>
        <taxon>Oppiidae</taxon>
        <taxon>Medioppia</taxon>
    </lineage>
</organism>
<evidence type="ECO:0000313" key="2">
    <source>
        <dbReference type="Proteomes" id="UP000759131"/>
    </source>
</evidence>
<reference evidence="1" key="1">
    <citation type="submission" date="2020-11" db="EMBL/GenBank/DDBJ databases">
        <authorList>
            <person name="Tran Van P."/>
        </authorList>
    </citation>
    <scope>NUCLEOTIDE SEQUENCE</scope>
</reference>
<proteinExistence type="predicted"/>
<dbReference type="AlphaFoldDB" id="A0A7R9L4E1"/>
<dbReference type="EMBL" id="OC867737">
    <property type="protein sequence ID" value="CAD7633667.1"/>
    <property type="molecule type" value="Genomic_DNA"/>
</dbReference>
<name>A0A7R9L4E1_9ACAR</name>
<keyword evidence="2" id="KW-1185">Reference proteome</keyword>
<protein>
    <submittedName>
        <fullName evidence="1">Uncharacterized protein</fullName>
    </submittedName>
</protein>
<gene>
    <name evidence="1" type="ORF">OSB1V03_LOCUS14063</name>
</gene>
<accession>A0A7R9L4E1</accession>
<evidence type="ECO:0000313" key="1">
    <source>
        <dbReference type="EMBL" id="CAD7633667.1"/>
    </source>
</evidence>
<dbReference type="Proteomes" id="UP000759131">
    <property type="component" value="Unassembled WGS sequence"/>
</dbReference>
<sequence length="707" mass="77728">MSQAVISLAARRSPVNSSSESTNLINRFTLIPNRSRWLLSTNVCITCRSPMGPSKRANASITSCGRFPKSSTNSGSSNSRNGFRRQLITSSTDSMSDDTCGSVADCLVADGCTIDGRKITSSSSSNNENDECIDGGKYWLTLTVRPNSQSESTICVHTCVVSTASSRVMSCERRCKYMTRNARRSRVVRIDLDDETDDDDTEQLFGKHWSPTPTPEVSAVVCGRQHHYRCRHPMVSTPDGSAVGGSGGRVGALFKYSQSSSGQPFGSLDTNDLNFSVSTSDLDFEFELFEEFRTEDTQRQSQQTQSAEAVAVKPLPPEVVTIDEIAVKMIEEYLKNDEMCFSGSAISGRQSNNRWPLKSTPRWMSQAVISLAARRSPVKSLSESTNLINRFTLIPNRSRWLLSTNVCITCRSPMGPSKRANASITSCGRFPKSSTNSGSSNSRYGFRRQLITSSTDDMWDDTCGSVADCLVADGCTVDGRKITSSSSSCPLVRTAICVHTCVVSTASSRVMSCERRYKYMTRNARRSRVVRIDLDEETDDDDTEQLFGKDWSTTPTPEVSAIVCGRQHHYRCRHPMVSTPDGSAVGGRGGRVGALFKYSQSEPTSGQSSSGQPFGSLDTNDLNFSVSTSDLDLEFELFEEFRTEDTQRQSQQTQSAEAVAVKPLPPEVVTIDEIAVKMIEEYLKNDEMCFSGSAISGRHSKSRPDRN</sequence>
<dbReference type="EMBL" id="CAJPIZ010013162">
    <property type="protein sequence ID" value="CAG2114097.1"/>
    <property type="molecule type" value="Genomic_DNA"/>
</dbReference>
<feature type="non-terminal residue" evidence="1">
    <location>
        <position position="1"/>
    </location>
</feature>